<dbReference type="AlphaFoldDB" id="A0A443HRG4"/>
<sequence>MESSEFKIGLHGLIVTRQESGLVCSFKVLRCKEFIVTAKRPKNGQSAFESDLSTARYKYANRPLLSASLLDAFKRGASSYSSFSSHVLTIEVLDWVRTSDGDCQPIWRKVAVSELANLPVPLLRIIYSPLDLPNSVSAGGFLRLFDHYNVPSAFLAGRLRSVTHSFGALNNINNYNCT</sequence>
<dbReference type="RefSeq" id="XP_028484087.1">
    <property type="nucleotide sequence ID" value="XM_028627042.1"/>
</dbReference>
<dbReference type="GeneID" id="39596319"/>
<dbReference type="Proteomes" id="UP000283841">
    <property type="component" value="Unassembled WGS sequence"/>
</dbReference>
<organism evidence="1 2">
    <name type="scientific">Byssochlamys spectabilis</name>
    <name type="common">Paecilomyces variotii</name>
    <dbReference type="NCBI Taxonomy" id="264951"/>
    <lineage>
        <taxon>Eukaryota</taxon>
        <taxon>Fungi</taxon>
        <taxon>Dikarya</taxon>
        <taxon>Ascomycota</taxon>
        <taxon>Pezizomycotina</taxon>
        <taxon>Eurotiomycetes</taxon>
        <taxon>Eurotiomycetidae</taxon>
        <taxon>Eurotiales</taxon>
        <taxon>Thermoascaceae</taxon>
        <taxon>Paecilomyces</taxon>
    </lineage>
</organism>
<evidence type="ECO:0000313" key="2">
    <source>
        <dbReference type="Proteomes" id="UP000283841"/>
    </source>
</evidence>
<dbReference type="STRING" id="264951.A0A443HRG4"/>
<protein>
    <submittedName>
        <fullName evidence="1">Uncharacterized protein</fullName>
    </submittedName>
</protein>
<keyword evidence="2" id="KW-1185">Reference proteome</keyword>
<dbReference type="VEuPathDB" id="FungiDB:C8Q69DRAFT_292662"/>
<proteinExistence type="predicted"/>
<evidence type="ECO:0000313" key="1">
    <source>
        <dbReference type="EMBL" id="RWQ94442.1"/>
    </source>
</evidence>
<gene>
    <name evidence="1" type="ORF">C8Q69DRAFT_292662</name>
</gene>
<comment type="caution">
    <text evidence="1">The sequence shown here is derived from an EMBL/GenBank/DDBJ whole genome shotgun (WGS) entry which is preliminary data.</text>
</comment>
<name>A0A443HRG4_BYSSP</name>
<dbReference type="EMBL" id="RCNU01000007">
    <property type="protein sequence ID" value="RWQ94442.1"/>
    <property type="molecule type" value="Genomic_DNA"/>
</dbReference>
<reference evidence="1 2" key="1">
    <citation type="journal article" date="2018" name="Front. Microbiol.">
        <title>Genomic and genetic insights into a cosmopolitan fungus, Paecilomyces variotii (Eurotiales).</title>
        <authorList>
            <person name="Urquhart A.S."/>
            <person name="Mondo S.J."/>
            <person name="Makela M.R."/>
            <person name="Hane J.K."/>
            <person name="Wiebenga A."/>
            <person name="He G."/>
            <person name="Mihaltcheva S."/>
            <person name="Pangilinan J."/>
            <person name="Lipzen A."/>
            <person name="Barry K."/>
            <person name="de Vries R.P."/>
            <person name="Grigoriev I.V."/>
            <person name="Idnurm A."/>
        </authorList>
    </citation>
    <scope>NUCLEOTIDE SEQUENCE [LARGE SCALE GENOMIC DNA]</scope>
    <source>
        <strain evidence="1 2">CBS 101075</strain>
    </source>
</reference>
<accession>A0A443HRG4</accession>